<proteinExistence type="predicted"/>
<dbReference type="AlphaFoldDB" id="A0A0A8ZCR1"/>
<organism evidence="1">
    <name type="scientific">Arundo donax</name>
    <name type="common">Giant reed</name>
    <name type="synonym">Donax arundinaceus</name>
    <dbReference type="NCBI Taxonomy" id="35708"/>
    <lineage>
        <taxon>Eukaryota</taxon>
        <taxon>Viridiplantae</taxon>
        <taxon>Streptophyta</taxon>
        <taxon>Embryophyta</taxon>
        <taxon>Tracheophyta</taxon>
        <taxon>Spermatophyta</taxon>
        <taxon>Magnoliopsida</taxon>
        <taxon>Liliopsida</taxon>
        <taxon>Poales</taxon>
        <taxon>Poaceae</taxon>
        <taxon>PACMAD clade</taxon>
        <taxon>Arundinoideae</taxon>
        <taxon>Arundineae</taxon>
        <taxon>Arundo</taxon>
    </lineage>
</organism>
<dbReference type="EMBL" id="GBRH01262412">
    <property type="protein sequence ID" value="JAD35483.1"/>
    <property type="molecule type" value="Transcribed_RNA"/>
</dbReference>
<reference evidence="1" key="1">
    <citation type="submission" date="2014-09" db="EMBL/GenBank/DDBJ databases">
        <authorList>
            <person name="Magalhaes I.L.F."/>
            <person name="Oliveira U."/>
            <person name="Santos F.R."/>
            <person name="Vidigal T.H.D.A."/>
            <person name="Brescovit A.D."/>
            <person name="Santos A.J."/>
        </authorList>
    </citation>
    <scope>NUCLEOTIDE SEQUENCE</scope>
    <source>
        <tissue evidence="1">Shoot tissue taken approximately 20 cm above the soil surface</tissue>
    </source>
</reference>
<protein>
    <submittedName>
        <fullName evidence="1">Uncharacterized protein</fullName>
    </submittedName>
</protein>
<name>A0A0A8ZCR1_ARUDO</name>
<accession>A0A0A8ZCR1</accession>
<sequence>MLNLTFSICLPSEALVLILMVPSSSLDVCIYA</sequence>
<evidence type="ECO:0000313" key="1">
    <source>
        <dbReference type="EMBL" id="JAD35483.1"/>
    </source>
</evidence>
<reference evidence="1" key="2">
    <citation type="journal article" date="2015" name="Data Brief">
        <title>Shoot transcriptome of the giant reed, Arundo donax.</title>
        <authorList>
            <person name="Barrero R.A."/>
            <person name="Guerrero F.D."/>
            <person name="Moolhuijzen P."/>
            <person name="Goolsby J.A."/>
            <person name="Tidwell J."/>
            <person name="Bellgard S.E."/>
            <person name="Bellgard M.I."/>
        </authorList>
    </citation>
    <scope>NUCLEOTIDE SEQUENCE</scope>
    <source>
        <tissue evidence="1">Shoot tissue taken approximately 20 cm above the soil surface</tissue>
    </source>
</reference>